<accession>A0A1S2M0N2</accession>
<dbReference type="Gene3D" id="3.90.1640.10">
    <property type="entry name" value="inorganic pyrophosphatase (n-terminal core)"/>
    <property type="match status" value="1"/>
</dbReference>
<dbReference type="AlphaFoldDB" id="A0A1S2M0N2"/>
<evidence type="ECO:0000259" key="1">
    <source>
        <dbReference type="Pfam" id="PF01368"/>
    </source>
</evidence>
<dbReference type="EMBL" id="MLQS01000017">
    <property type="protein sequence ID" value="OIJ19740.1"/>
    <property type="molecule type" value="Genomic_DNA"/>
</dbReference>
<gene>
    <name evidence="4" type="ORF">BKP45_11795</name>
    <name evidence="3" type="ORF">BKP45_17510</name>
</gene>
<evidence type="ECO:0000313" key="5">
    <source>
        <dbReference type="Proteomes" id="UP000180057"/>
    </source>
</evidence>
<dbReference type="InterPro" id="IPR051319">
    <property type="entry name" value="Oligoribo/pAp-PDE_c-di-AMP_PDE"/>
</dbReference>
<reference evidence="3 5" key="1">
    <citation type="submission" date="2016-10" db="EMBL/GenBank/DDBJ databases">
        <title>Draft genome sequences of four alkaliphilic bacteria belonging to the Anaerobacillus genus.</title>
        <authorList>
            <person name="Bassil N.M."/>
            <person name="Lloyd J.R."/>
        </authorList>
    </citation>
    <scope>NUCLEOTIDE SEQUENCE [LARGE SCALE GENOMIC DNA]</scope>
    <source>
        <strain evidence="3 5">DSM 22531</strain>
    </source>
</reference>
<comment type="caution">
    <text evidence="3">The sequence shown here is derived from an EMBL/GenBank/DDBJ whole genome shotgun (WGS) entry which is preliminary data.</text>
</comment>
<protein>
    <submittedName>
        <fullName evidence="3">DHH family phosphoesterase</fullName>
    </submittedName>
</protein>
<feature type="domain" description="DDH" evidence="1">
    <location>
        <begin position="14"/>
        <end position="154"/>
    </location>
</feature>
<dbReference type="EMBL" id="MLQS01000030">
    <property type="protein sequence ID" value="OIJ18261.1"/>
    <property type="molecule type" value="Genomic_DNA"/>
</dbReference>
<evidence type="ECO:0000313" key="3">
    <source>
        <dbReference type="EMBL" id="OIJ18261.1"/>
    </source>
</evidence>
<dbReference type="GO" id="GO:0003676">
    <property type="term" value="F:nucleic acid binding"/>
    <property type="evidence" value="ECO:0007669"/>
    <property type="project" value="InterPro"/>
</dbReference>
<evidence type="ECO:0000313" key="4">
    <source>
        <dbReference type="EMBL" id="OIJ19740.1"/>
    </source>
</evidence>
<dbReference type="PANTHER" id="PTHR47618:SF1">
    <property type="entry name" value="BIFUNCTIONAL OLIGORIBONUCLEASE AND PAP PHOSPHATASE NRNA"/>
    <property type="match status" value="1"/>
</dbReference>
<dbReference type="Gene3D" id="3.10.310.30">
    <property type="match status" value="1"/>
</dbReference>
<dbReference type="Pfam" id="PF02272">
    <property type="entry name" value="DHHA1"/>
    <property type="match status" value="1"/>
</dbReference>
<feature type="domain" description="DHHA1" evidence="2">
    <location>
        <begin position="228"/>
        <end position="311"/>
    </location>
</feature>
<dbReference type="SUPFAM" id="SSF64182">
    <property type="entry name" value="DHH phosphoesterases"/>
    <property type="match status" value="1"/>
</dbReference>
<organism evidence="3 5">
    <name type="scientific">Anaerobacillus alkalidiazotrophicus</name>
    <dbReference type="NCBI Taxonomy" id="472963"/>
    <lineage>
        <taxon>Bacteria</taxon>
        <taxon>Bacillati</taxon>
        <taxon>Bacillota</taxon>
        <taxon>Bacilli</taxon>
        <taxon>Bacillales</taxon>
        <taxon>Bacillaceae</taxon>
        <taxon>Anaerobacillus</taxon>
    </lineage>
</organism>
<proteinExistence type="predicted"/>
<dbReference type="STRING" id="472963.BKP45_11795"/>
<dbReference type="Proteomes" id="UP000180057">
    <property type="component" value="Unassembled WGS sequence"/>
</dbReference>
<dbReference type="OrthoDB" id="9803668at2"/>
<name>A0A1S2M0N2_9BACI</name>
<evidence type="ECO:0000259" key="2">
    <source>
        <dbReference type="Pfam" id="PF02272"/>
    </source>
</evidence>
<dbReference type="InterPro" id="IPR001667">
    <property type="entry name" value="DDH_dom"/>
</dbReference>
<dbReference type="InterPro" id="IPR038763">
    <property type="entry name" value="DHH_sf"/>
</dbReference>
<dbReference type="InterPro" id="IPR003156">
    <property type="entry name" value="DHHA1_dom"/>
</dbReference>
<dbReference type="PANTHER" id="PTHR47618">
    <property type="entry name" value="BIFUNCTIONAL OLIGORIBONUCLEASE AND PAP PHOSPHATASE NRNA"/>
    <property type="match status" value="1"/>
</dbReference>
<dbReference type="Pfam" id="PF01368">
    <property type="entry name" value="DHH"/>
    <property type="match status" value="1"/>
</dbReference>
<keyword evidence="5" id="KW-1185">Reference proteome</keyword>
<sequence>MKERIIEAVESYDKIILHRHVRPDPDALGSQAGLALMLKNHYPQKQVYMVGEEEKSLRFISKMDEISDETFQDALIIICDTANVERISDERYTNGDKIIKIDHHPNEDPYGDIIWVDSRASSVCEMIYELYETWKDLKGMQLTDEAARCLYAGIVGDTGRFRYPNTTEKTFRYVSELIKYQFSPIELYEKMDVKSLQDARLEGYILTNFQILEYGVGVINLPNKLLEHYGVTANDASKLVNTFANVEGLKAWVFFVEEPDNLIRVRLRSKGPIINKVAQKFNGGGHPLAAGASVDNWEQTKGVVAELIEACRCY</sequence>
<dbReference type="RefSeq" id="WP_071389875.1">
    <property type="nucleotide sequence ID" value="NZ_MLQS01000017.1"/>
</dbReference>